<organism evidence="1 2">
    <name type="scientific">Perilla frutescens var. hirtella</name>
    <name type="common">Perilla citriodora</name>
    <name type="synonym">Perilla setoyensis</name>
    <dbReference type="NCBI Taxonomy" id="608512"/>
    <lineage>
        <taxon>Eukaryota</taxon>
        <taxon>Viridiplantae</taxon>
        <taxon>Streptophyta</taxon>
        <taxon>Embryophyta</taxon>
        <taxon>Tracheophyta</taxon>
        <taxon>Spermatophyta</taxon>
        <taxon>Magnoliopsida</taxon>
        <taxon>eudicotyledons</taxon>
        <taxon>Gunneridae</taxon>
        <taxon>Pentapetalae</taxon>
        <taxon>asterids</taxon>
        <taxon>lamiids</taxon>
        <taxon>Lamiales</taxon>
        <taxon>Lamiaceae</taxon>
        <taxon>Nepetoideae</taxon>
        <taxon>Elsholtzieae</taxon>
        <taxon>Perilla</taxon>
    </lineage>
</organism>
<protein>
    <submittedName>
        <fullName evidence="1">Uncharacterized protein</fullName>
    </submittedName>
</protein>
<evidence type="ECO:0000313" key="1">
    <source>
        <dbReference type="EMBL" id="KAH6824081.1"/>
    </source>
</evidence>
<accession>A0AAD4P2T2</accession>
<comment type="caution">
    <text evidence="1">The sequence shown here is derived from an EMBL/GenBank/DDBJ whole genome shotgun (WGS) entry which is preliminary data.</text>
</comment>
<dbReference type="Proteomes" id="UP001190926">
    <property type="component" value="Unassembled WGS sequence"/>
</dbReference>
<evidence type="ECO:0000313" key="2">
    <source>
        <dbReference type="Proteomes" id="UP001190926"/>
    </source>
</evidence>
<dbReference type="AlphaFoldDB" id="A0AAD4P2T2"/>
<dbReference type="EMBL" id="SDAM02000517">
    <property type="protein sequence ID" value="KAH6824081.1"/>
    <property type="molecule type" value="Genomic_DNA"/>
</dbReference>
<gene>
    <name evidence="1" type="ORF">C2S53_004047</name>
</gene>
<sequence>MWWHQSYDSRYASLVKIAESLNYRAPLYNTILRVLDILGNEIVEQDVVIVFNNWSNTERDGNVMITSTVMVALYNGVGNVEVSWSLINHFMMLSTFEDAHKVGDDMDKMLIGWLIARYSFEPKFKMGNIWRHSDDLWTIVCALWNIFLGNILHHRGRALVQWAEKSQSQTIAKIHMLNDGVQLLRMMELDG</sequence>
<reference evidence="1 2" key="1">
    <citation type="journal article" date="2021" name="Nat. Commun.">
        <title>Incipient diploidization of the medicinal plant Perilla within 10,000 years.</title>
        <authorList>
            <person name="Zhang Y."/>
            <person name="Shen Q."/>
            <person name="Leng L."/>
            <person name="Zhang D."/>
            <person name="Chen S."/>
            <person name="Shi Y."/>
            <person name="Ning Z."/>
            <person name="Chen S."/>
        </authorList>
    </citation>
    <scope>NUCLEOTIDE SEQUENCE [LARGE SCALE GENOMIC DNA]</scope>
    <source>
        <strain evidence="2">cv. PC099</strain>
    </source>
</reference>
<keyword evidence="2" id="KW-1185">Reference proteome</keyword>
<proteinExistence type="predicted"/>
<name>A0AAD4P2T2_PERFH</name>